<dbReference type="AlphaFoldDB" id="A0AAQ4DBK1"/>
<evidence type="ECO:0000256" key="1">
    <source>
        <dbReference type="SAM" id="Phobius"/>
    </source>
</evidence>
<evidence type="ECO:0000313" key="3">
    <source>
        <dbReference type="Proteomes" id="UP001321473"/>
    </source>
</evidence>
<name>A0AAQ4DBK1_AMBAM</name>
<keyword evidence="3" id="KW-1185">Reference proteome</keyword>
<evidence type="ECO:0000313" key="2">
    <source>
        <dbReference type="EMBL" id="KAK8759841.1"/>
    </source>
</evidence>
<feature type="transmembrane region" description="Helical" evidence="1">
    <location>
        <begin position="233"/>
        <end position="253"/>
    </location>
</feature>
<comment type="caution">
    <text evidence="2">The sequence shown here is derived from an EMBL/GenBank/DDBJ whole genome shotgun (WGS) entry which is preliminary data.</text>
</comment>
<dbReference type="Proteomes" id="UP001321473">
    <property type="component" value="Unassembled WGS sequence"/>
</dbReference>
<keyword evidence="1" id="KW-0472">Membrane</keyword>
<reference evidence="2 3" key="1">
    <citation type="journal article" date="2023" name="Arcadia Sci">
        <title>De novo assembly of a long-read Amblyomma americanum tick genome.</title>
        <authorList>
            <person name="Chou S."/>
            <person name="Poskanzer K.E."/>
            <person name="Rollins M."/>
            <person name="Thuy-Boun P.S."/>
        </authorList>
    </citation>
    <scope>NUCLEOTIDE SEQUENCE [LARGE SCALE GENOMIC DNA]</scope>
    <source>
        <strain evidence="2">F_SG_1</strain>
        <tissue evidence="2">Salivary glands</tissue>
    </source>
</reference>
<keyword evidence="1" id="KW-0812">Transmembrane</keyword>
<keyword evidence="1" id="KW-1133">Transmembrane helix</keyword>
<proteinExistence type="predicted"/>
<organism evidence="2 3">
    <name type="scientific">Amblyomma americanum</name>
    <name type="common">Lone star tick</name>
    <dbReference type="NCBI Taxonomy" id="6943"/>
    <lineage>
        <taxon>Eukaryota</taxon>
        <taxon>Metazoa</taxon>
        <taxon>Ecdysozoa</taxon>
        <taxon>Arthropoda</taxon>
        <taxon>Chelicerata</taxon>
        <taxon>Arachnida</taxon>
        <taxon>Acari</taxon>
        <taxon>Parasitiformes</taxon>
        <taxon>Ixodida</taxon>
        <taxon>Ixodoidea</taxon>
        <taxon>Ixodidae</taxon>
        <taxon>Amblyomminae</taxon>
        <taxon>Amblyomma</taxon>
    </lineage>
</organism>
<protein>
    <submittedName>
        <fullName evidence="2">Uncharacterized protein</fullName>
    </submittedName>
</protein>
<gene>
    <name evidence="2" type="ORF">V5799_028891</name>
</gene>
<sequence>MLWKNVYVKRLCRHYFSTLLEIALITALLLGIQEDSVVREPLIRRGDTVFLPIHTNAFWNSQPDMATIRQVFYYPASNRYLSRLTHDALKTLRVAKVVEVPTLQQLSQIQGKIIRHSANGTKPTHAVAMLYKNIGANDTDTQPVSLHVSFFAGSLPFDVQVKFRRRLISQPEGPVAEERFPEMHTLLPIMGALQQRHLELQAERFRYPHPLEKVRLQRFPFPSHIQHRDQKNYALVLSRFCIGMLIPFSLFVARLTDEKATGEND</sequence>
<accession>A0AAQ4DBK1</accession>
<dbReference type="EMBL" id="JARKHS020032530">
    <property type="protein sequence ID" value="KAK8759841.1"/>
    <property type="molecule type" value="Genomic_DNA"/>
</dbReference>